<keyword evidence="3" id="KW-1185">Reference proteome</keyword>
<reference evidence="2" key="1">
    <citation type="submission" date="2023-11" db="EMBL/GenBank/DDBJ databases">
        <title>Genome assemblies of two species of porcelain crab, Petrolisthes cinctipes and Petrolisthes manimaculis (Anomura: Porcellanidae).</title>
        <authorList>
            <person name="Angst P."/>
        </authorList>
    </citation>
    <scope>NUCLEOTIDE SEQUENCE</scope>
    <source>
        <strain evidence="2">PB745_02</strain>
        <tissue evidence="2">Gill</tissue>
    </source>
</reference>
<proteinExistence type="predicted"/>
<dbReference type="EMBL" id="JAWZYT010000706">
    <property type="protein sequence ID" value="KAK4319963.1"/>
    <property type="molecule type" value="Genomic_DNA"/>
</dbReference>
<evidence type="ECO:0000256" key="1">
    <source>
        <dbReference type="SAM" id="MobiDB-lite"/>
    </source>
</evidence>
<feature type="region of interest" description="Disordered" evidence="1">
    <location>
        <begin position="1"/>
        <end position="24"/>
    </location>
</feature>
<accession>A0AAE1Q4V2</accession>
<name>A0AAE1Q4V2_9EUCA</name>
<dbReference type="AlphaFoldDB" id="A0AAE1Q4V2"/>
<comment type="caution">
    <text evidence="2">The sequence shown here is derived from an EMBL/GenBank/DDBJ whole genome shotgun (WGS) entry which is preliminary data.</text>
</comment>
<protein>
    <submittedName>
        <fullName evidence="2">Uncharacterized protein</fullName>
    </submittedName>
</protein>
<evidence type="ECO:0000313" key="2">
    <source>
        <dbReference type="EMBL" id="KAK4319963.1"/>
    </source>
</evidence>
<dbReference type="Proteomes" id="UP001292094">
    <property type="component" value="Unassembled WGS sequence"/>
</dbReference>
<gene>
    <name evidence="2" type="ORF">Pmani_009165</name>
</gene>
<organism evidence="2 3">
    <name type="scientific">Petrolisthes manimaculis</name>
    <dbReference type="NCBI Taxonomy" id="1843537"/>
    <lineage>
        <taxon>Eukaryota</taxon>
        <taxon>Metazoa</taxon>
        <taxon>Ecdysozoa</taxon>
        <taxon>Arthropoda</taxon>
        <taxon>Crustacea</taxon>
        <taxon>Multicrustacea</taxon>
        <taxon>Malacostraca</taxon>
        <taxon>Eumalacostraca</taxon>
        <taxon>Eucarida</taxon>
        <taxon>Decapoda</taxon>
        <taxon>Pleocyemata</taxon>
        <taxon>Anomura</taxon>
        <taxon>Galatheoidea</taxon>
        <taxon>Porcellanidae</taxon>
        <taxon>Petrolisthes</taxon>
    </lineage>
</organism>
<sequence>MERKEEKGEGSEGRSAGREEKKYDKKPSYQFLHLACVESGVKLLAATSRWFKIRGKYPTIPPPSRRHTVLTLITTVGANTAEDPVQPSEKFGP</sequence>
<evidence type="ECO:0000313" key="3">
    <source>
        <dbReference type="Proteomes" id="UP001292094"/>
    </source>
</evidence>